<accession>A0A803JBB5</accession>
<keyword evidence="1" id="KW-0812">Transmembrane</keyword>
<dbReference type="Ensembl" id="ENSXETT00000113785">
    <property type="protein sequence ID" value="ENSXETP00000114649"/>
    <property type="gene ID" value="ENSXETG00000045627"/>
</dbReference>
<feature type="signal peptide" evidence="2">
    <location>
        <begin position="1"/>
        <end position="21"/>
    </location>
</feature>
<dbReference type="GeneTree" id="ENSGT01150000286924"/>
<dbReference type="Ensembl" id="ENSXETT00000121279">
    <property type="protein sequence ID" value="ENSXETP00000111963"/>
    <property type="gene ID" value="ENSXETG00000045627"/>
</dbReference>
<reference evidence="4" key="2">
    <citation type="submission" date="2021-03" db="UniProtKB">
        <authorList>
            <consortium name="Ensembl"/>
        </authorList>
    </citation>
    <scope>IDENTIFICATION</scope>
</reference>
<evidence type="ECO:0000256" key="1">
    <source>
        <dbReference type="SAM" id="Phobius"/>
    </source>
</evidence>
<organism evidence="4">
    <name type="scientific">Xenopus tropicalis</name>
    <name type="common">Western clawed frog</name>
    <name type="synonym">Silurana tropicalis</name>
    <dbReference type="NCBI Taxonomy" id="8364"/>
    <lineage>
        <taxon>Eukaryota</taxon>
        <taxon>Metazoa</taxon>
        <taxon>Chordata</taxon>
        <taxon>Craniata</taxon>
        <taxon>Vertebrata</taxon>
        <taxon>Euteleostomi</taxon>
        <taxon>Amphibia</taxon>
        <taxon>Batrachia</taxon>
        <taxon>Anura</taxon>
        <taxon>Pipoidea</taxon>
        <taxon>Pipidae</taxon>
        <taxon>Xenopodinae</taxon>
        <taxon>Xenopus</taxon>
        <taxon>Silurana</taxon>
    </lineage>
</organism>
<dbReference type="InterPro" id="IPR013106">
    <property type="entry name" value="Ig_V-set"/>
</dbReference>
<keyword evidence="1" id="KW-0472">Membrane</keyword>
<evidence type="ECO:0000256" key="2">
    <source>
        <dbReference type="SAM" id="SignalP"/>
    </source>
</evidence>
<dbReference type="SMART" id="SM00408">
    <property type="entry name" value="IGc2"/>
    <property type="match status" value="2"/>
</dbReference>
<dbReference type="InterPro" id="IPR003599">
    <property type="entry name" value="Ig_sub"/>
</dbReference>
<feature type="domain" description="Ig-like" evidence="3">
    <location>
        <begin position="17"/>
        <end position="96"/>
    </location>
</feature>
<dbReference type="SMART" id="SM00409">
    <property type="entry name" value="IG"/>
    <property type="match status" value="3"/>
</dbReference>
<dbReference type="PANTHER" id="PTHR46484:SF1">
    <property type="entry name" value="SCHWANN CELL MYELIN PROTEIN-RELATED"/>
    <property type="match status" value="1"/>
</dbReference>
<dbReference type="InterPro" id="IPR007110">
    <property type="entry name" value="Ig-like_dom"/>
</dbReference>
<dbReference type="PANTHER" id="PTHR46484">
    <property type="entry name" value="SI:CH211-171H4.5-RELATED"/>
    <property type="match status" value="1"/>
</dbReference>
<feature type="domain" description="Ig-like" evidence="3">
    <location>
        <begin position="316"/>
        <end position="399"/>
    </location>
</feature>
<dbReference type="PROSITE" id="PS50835">
    <property type="entry name" value="IG_LIKE"/>
    <property type="match status" value="3"/>
</dbReference>
<sequence length="532" mass="58951">MMIHFIKISFLLLLKEPCVKLQVLRFPKNLEALKGSCVDIPCHYRVNTQPEYHVMWYVYDQDQHHVIFDSHNAAPLLARYQNRTSLAQGTNYICSLRIDNVTSEDGKYYYPRVNNRSAYDMGLGMVKINVIDFPLRPSIQGQGVMVEGRLSVVTCQTEHTCSSGGVTVKLNRRIDSTYTKTGRQNPIKTKAKVSVDFTFTPKYVDDGKGILCEVTYPNGPTSRSLSINVNYPPKNTTAALLGDPDIQEGDNVTLSCNSKAYPDIRTYLWFKGMGPGGPAGEGLEITLRNVTWPAEPYFCTAQNTLGTGKSNRVVIPVKHAAKGVQIIKYEHGDGTVELKCQVSSSNPAVTHFTWVRNAIPLITQNNPTLSLNNTDMGSGEYECIAHNLIGNASSDAKISIVMKAAPTVIDEGSKLTPSLYGIIALLPILLLLVFVLRKLKIKNQGNNNAETQCAEPIYSEIKETGAIAEDADIKDSKSPDNPYTALEKRESLTYQELKGSHVTDNPYTALNLQDTHLYGEIKPRIPQRSDSE</sequence>
<name>A0A803JBB5_XENTR</name>
<feature type="chain" id="PRO_5036219421" description="Ig-like domain-containing protein" evidence="2">
    <location>
        <begin position="22"/>
        <end position="532"/>
    </location>
</feature>
<dbReference type="InterPro" id="IPR003598">
    <property type="entry name" value="Ig_sub2"/>
</dbReference>
<evidence type="ECO:0000313" key="4">
    <source>
        <dbReference type="Ensembl" id="ENSXETP00000105158"/>
    </source>
</evidence>
<dbReference type="InterPro" id="IPR036179">
    <property type="entry name" value="Ig-like_dom_sf"/>
</dbReference>
<dbReference type="InterPro" id="IPR013783">
    <property type="entry name" value="Ig-like_fold"/>
</dbReference>
<feature type="domain" description="Ig-like" evidence="3">
    <location>
        <begin position="233"/>
        <end position="315"/>
    </location>
</feature>
<evidence type="ECO:0000259" key="3">
    <source>
        <dbReference type="PROSITE" id="PS50835"/>
    </source>
</evidence>
<dbReference type="Pfam" id="PF07686">
    <property type="entry name" value="V-set"/>
    <property type="match status" value="1"/>
</dbReference>
<dbReference type="InParanoid" id="A0A803JBB5"/>
<keyword evidence="2" id="KW-0732">Signal</keyword>
<dbReference type="Gene3D" id="2.60.40.10">
    <property type="entry name" value="Immunoglobulins"/>
    <property type="match status" value="4"/>
</dbReference>
<keyword evidence="1" id="KW-1133">Transmembrane helix</keyword>
<dbReference type="Ensembl" id="ENSXETT00000112264">
    <property type="protein sequence ID" value="ENSXETP00000105158"/>
    <property type="gene ID" value="ENSXETG00000045627"/>
</dbReference>
<reference evidence="4" key="1">
    <citation type="journal article" date="2010" name="Science">
        <title>The genome of the Western clawed frog Xenopus tropicalis.</title>
        <authorList>
            <person name="Hellsten U."/>
            <person name="Harland R.M."/>
            <person name="Gilchrist M.J."/>
            <person name="Hendrix D."/>
            <person name="Jurka J."/>
            <person name="Kapitonov V."/>
            <person name="Ovcharenko I."/>
            <person name="Putnam N.H."/>
            <person name="Shu S."/>
            <person name="Taher L."/>
            <person name="Blitz I.L."/>
            <person name="Blumberg B."/>
            <person name="Dichmann D.S."/>
            <person name="Dubchak I."/>
            <person name="Amaya E."/>
            <person name="Detter J.C."/>
            <person name="Fletcher R."/>
            <person name="Gerhard D.S."/>
            <person name="Goodstein D."/>
            <person name="Graves T."/>
            <person name="Grigoriev I.V."/>
            <person name="Grimwood J."/>
            <person name="Kawashima T."/>
            <person name="Lindquist E."/>
            <person name="Lucas S.M."/>
            <person name="Mead P.E."/>
            <person name="Mitros T."/>
            <person name="Ogino H."/>
            <person name="Ohta Y."/>
            <person name="Poliakov A.V."/>
            <person name="Pollet N."/>
            <person name="Robert J."/>
            <person name="Salamov A."/>
            <person name="Sater A.K."/>
            <person name="Schmutz J."/>
            <person name="Terry A."/>
            <person name="Vize P.D."/>
            <person name="Warren W.C."/>
            <person name="Wells D."/>
            <person name="Wills A."/>
            <person name="Wilson R.K."/>
            <person name="Zimmerman L.B."/>
            <person name="Zorn A.M."/>
            <person name="Grainger R."/>
            <person name="Grammer T."/>
            <person name="Khokha M.K."/>
            <person name="Richardson P.M."/>
            <person name="Rokhsar D.S."/>
        </authorList>
    </citation>
    <scope>NUCLEOTIDE SEQUENCE [LARGE SCALE GENOMIC DNA]</scope>
    <source>
        <strain evidence="4">Nigerian</strain>
    </source>
</reference>
<protein>
    <recommendedName>
        <fullName evidence="3">Ig-like domain-containing protein</fullName>
    </recommendedName>
</protein>
<dbReference type="AlphaFoldDB" id="A0A803JBB5"/>
<dbReference type="SUPFAM" id="SSF48726">
    <property type="entry name" value="Immunoglobulin"/>
    <property type="match status" value="4"/>
</dbReference>
<feature type="transmembrane region" description="Helical" evidence="1">
    <location>
        <begin position="418"/>
        <end position="436"/>
    </location>
</feature>
<proteinExistence type="predicted"/>